<dbReference type="PROSITE" id="PS50222">
    <property type="entry name" value="EF_HAND_2"/>
    <property type="match status" value="2"/>
</dbReference>
<evidence type="ECO:0000313" key="3">
    <source>
        <dbReference type="EMBL" id="KOO26974.1"/>
    </source>
</evidence>
<dbReference type="GO" id="GO:0005509">
    <property type="term" value="F:calcium ion binding"/>
    <property type="evidence" value="ECO:0007669"/>
    <property type="project" value="InterPro"/>
</dbReference>
<dbReference type="InterPro" id="IPR002048">
    <property type="entry name" value="EF_hand_dom"/>
</dbReference>
<dbReference type="Gene3D" id="1.10.238.10">
    <property type="entry name" value="EF-hand"/>
    <property type="match status" value="1"/>
</dbReference>
<keyword evidence="1" id="KW-0106">Calcium</keyword>
<evidence type="ECO:0000256" key="1">
    <source>
        <dbReference type="ARBA" id="ARBA00022837"/>
    </source>
</evidence>
<dbReference type="InterPro" id="IPR011992">
    <property type="entry name" value="EF-hand-dom_pair"/>
</dbReference>
<proteinExistence type="predicted"/>
<reference evidence="4" key="1">
    <citation type="journal article" date="2015" name="PLoS Genet.">
        <title>Genome Sequence and Transcriptome Analyses of Chrysochromulina tobin: Metabolic Tools for Enhanced Algal Fitness in the Prominent Order Prymnesiales (Haptophyceae).</title>
        <authorList>
            <person name="Hovde B.T."/>
            <person name="Deodato C.R."/>
            <person name="Hunsperger H.M."/>
            <person name="Ryken S.A."/>
            <person name="Yost W."/>
            <person name="Jha R.K."/>
            <person name="Patterson J."/>
            <person name="Monnat R.J. Jr."/>
            <person name="Barlow S.B."/>
            <person name="Starkenburg S.R."/>
            <person name="Cattolico R.A."/>
        </authorList>
    </citation>
    <scope>NUCLEOTIDE SEQUENCE</scope>
    <source>
        <strain evidence="4">CCMP291</strain>
    </source>
</reference>
<dbReference type="SUPFAM" id="SSF47473">
    <property type="entry name" value="EF-hand"/>
    <property type="match status" value="1"/>
</dbReference>
<dbReference type="OrthoDB" id="26525at2759"/>
<evidence type="ECO:0000259" key="2">
    <source>
        <dbReference type="PROSITE" id="PS50222"/>
    </source>
</evidence>
<gene>
    <name evidence="3" type="ORF">Ctob_004875</name>
</gene>
<sequence>MELESGDVLSFATTDQQSVTLPFFKVMLVTKTPEPVSEPAPPPETHMDKRDSVPVENVAFTLTLKIGEVTVESAKAIGVATVDSVKAVGTATAGGAAYVGKKSLEGAKAFGDGVKATGSLVATGLEKTLMTLGVTAAFQAVFGESIDKSDVGLEAAFAKLDTNKSGKINCAEMKAYISSVYEEGNDDDTIIAEMMASADMNLDGEMDLDEFKIIMRSAPMKSDGALGGAVDATVGATVGGIKAIGDGAAFFVSTPIKAVLLMEST</sequence>
<feature type="domain" description="EF-hand" evidence="2">
    <location>
        <begin position="148"/>
        <end position="183"/>
    </location>
</feature>
<dbReference type="InterPro" id="IPR018247">
    <property type="entry name" value="EF_Hand_1_Ca_BS"/>
</dbReference>
<accession>A0A0M0JK92</accession>
<dbReference type="Proteomes" id="UP000037460">
    <property type="component" value="Unassembled WGS sequence"/>
</dbReference>
<comment type="caution">
    <text evidence="3">The sequence shown here is derived from an EMBL/GenBank/DDBJ whole genome shotgun (WGS) entry which is preliminary data.</text>
</comment>
<keyword evidence="4" id="KW-1185">Reference proteome</keyword>
<feature type="domain" description="EF-hand" evidence="2">
    <location>
        <begin position="186"/>
        <end position="221"/>
    </location>
</feature>
<name>A0A0M0JK92_9EUKA</name>
<organism evidence="3 4">
    <name type="scientific">Chrysochromulina tobinii</name>
    <dbReference type="NCBI Taxonomy" id="1460289"/>
    <lineage>
        <taxon>Eukaryota</taxon>
        <taxon>Haptista</taxon>
        <taxon>Haptophyta</taxon>
        <taxon>Prymnesiophyceae</taxon>
        <taxon>Prymnesiales</taxon>
        <taxon>Chrysochromulinaceae</taxon>
        <taxon>Chrysochromulina</taxon>
    </lineage>
</organism>
<protein>
    <recommendedName>
        <fullName evidence="2">EF-hand domain-containing protein</fullName>
    </recommendedName>
</protein>
<dbReference type="EMBL" id="JWZX01002778">
    <property type="protein sequence ID" value="KOO26974.1"/>
    <property type="molecule type" value="Genomic_DNA"/>
</dbReference>
<dbReference type="AlphaFoldDB" id="A0A0M0JK92"/>
<dbReference type="PROSITE" id="PS00018">
    <property type="entry name" value="EF_HAND_1"/>
    <property type="match status" value="1"/>
</dbReference>
<dbReference type="Pfam" id="PF13499">
    <property type="entry name" value="EF-hand_7"/>
    <property type="match status" value="1"/>
</dbReference>
<evidence type="ECO:0000313" key="4">
    <source>
        <dbReference type="Proteomes" id="UP000037460"/>
    </source>
</evidence>
<dbReference type="CDD" id="cd00051">
    <property type="entry name" value="EFh"/>
    <property type="match status" value="1"/>
</dbReference>
<dbReference type="SMART" id="SM00054">
    <property type="entry name" value="EFh"/>
    <property type="match status" value="2"/>
</dbReference>